<comment type="caution">
    <text evidence="1">The sequence shown here is derived from an EMBL/GenBank/DDBJ whole genome shotgun (WGS) entry which is preliminary data.</text>
</comment>
<dbReference type="OrthoDB" id="998442at2759"/>
<dbReference type="Proteomes" id="UP000187203">
    <property type="component" value="Unassembled WGS sequence"/>
</dbReference>
<sequence>MRGIFVGEDDSFRYDSGFVDELYVDPDSVYNNATILDKVVEMMIEGEIDVYVEHSVEKPEIAIHLIEGPPENGEQNAGEIGENAVNGAIADDGDIGDVGDLGGDDFVDVEVVQEVEKDEERVQVKEERVPVDEER</sequence>
<dbReference type="EMBL" id="AWUE01011962">
    <property type="protein sequence ID" value="OMP10255.1"/>
    <property type="molecule type" value="Genomic_DNA"/>
</dbReference>
<dbReference type="AlphaFoldDB" id="A0A1R3KT43"/>
<gene>
    <name evidence="1" type="ORF">COLO4_04678</name>
</gene>
<name>A0A1R3KT43_9ROSI</name>
<reference evidence="2" key="1">
    <citation type="submission" date="2013-09" db="EMBL/GenBank/DDBJ databases">
        <title>Corchorus olitorius genome sequencing.</title>
        <authorList>
            <person name="Alam M."/>
            <person name="Haque M.S."/>
            <person name="Islam M.S."/>
            <person name="Emdad E.M."/>
            <person name="Islam M.M."/>
            <person name="Ahmed B."/>
            <person name="Halim A."/>
            <person name="Hossen Q.M.M."/>
            <person name="Hossain M.Z."/>
            <person name="Ahmed R."/>
            <person name="Khan M.M."/>
            <person name="Islam R."/>
            <person name="Rashid M.M."/>
            <person name="Khan S.A."/>
            <person name="Rahman M.S."/>
            <person name="Alam M."/>
            <person name="Yahiya A.S."/>
            <person name="Khan M.S."/>
            <person name="Azam M.S."/>
            <person name="Haque T."/>
            <person name="Lashkar M.Z.H."/>
            <person name="Akhand A.I."/>
            <person name="Morshed G."/>
            <person name="Roy S."/>
            <person name="Uddin K.S."/>
            <person name="Rabeya T."/>
            <person name="Hossain A.S."/>
            <person name="Chowdhury A."/>
            <person name="Snigdha A.R."/>
            <person name="Mortoza M.S."/>
            <person name="Matin S.A."/>
            <person name="Hoque S.M.E."/>
            <person name="Islam M.K."/>
            <person name="Roy D.K."/>
            <person name="Haider R."/>
            <person name="Moosa M.M."/>
            <person name="Elias S.M."/>
            <person name="Hasan A.M."/>
            <person name="Jahan S."/>
            <person name="Shafiuddin M."/>
            <person name="Mahmood N."/>
            <person name="Shommy N.S."/>
        </authorList>
    </citation>
    <scope>NUCLEOTIDE SEQUENCE [LARGE SCALE GENOMIC DNA]</scope>
    <source>
        <strain evidence="2">cv. O-4</strain>
    </source>
</reference>
<keyword evidence="2" id="KW-1185">Reference proteome</keyword>
<evidence type="ECO:0000313" key="2">
    <source>
        <dbReference type="Proteomes" id="UP000187203"/>
    </source>
</evidence>
<accession>A0A1R3KT43</accession>
<protein>
    <submittedName>
        <fullName evidence="1">Uncharacterized protein</fullName>
    </submittedName>
</protein>
<proteinExistence type="predicted"/>
<organism evidence="1 2">
    <name type="scientific">Corchorus olitorius</name>
    <dbReference type="NCBI Taxonomy" id="93759"/>
    <lineage>
        <taxon>Eukaryota</taxon>
        <taxon>Viridiplantae</taxon>
        <taxon>Streptophyta</taxon>
        <taxon>Embryophyta</taxon>
        <taxon>Tracheophyta</taxon>
        <taxon>Spermatophyta</taxon>
        <taxon>Magnoliopsida</taxon>
        <taxon>eudicotyledons</taxon>
        <taxon>Gunneridae</taxon>
        <taxon>Pentapetalae</taxon>
        <taxon>rosids</taxon>
        <taxon>malvids</taxon>
        <taxon>Malvales</taxon>
        <taxon>Malvaceae</taxon>
        <taxon>Grewioideae</taxon>
        <taxon>Apeibeae</taxon>
        <taxon>Corchorus</taxon>
    </lineage>
</organism>
<evidence type="ECO:0000313" key="1">
    <source>
        <dbReference type="EMBL" id="OMP10255.1"/>
    </source>
</evidence>